<evidence type="ECO:0000313" key="2">
    <source>
        <dbReference type="EMBL" id="TYR98569.1"/>
    </source>
</evidence>
<dbReference type="RefSeq" id="WP_148954337.1">
    <property type="nucleotide sequence ID" value="NZ_VTEG01000010.1"/>
</dbReference>
<dbReference type="Gene3D" id="3.30.1330.230">
    <property type="match status" value="1"/>
</dbReference>
<evidence type="ECO:0000259" key="1">
    <source>
        <dbReference type="PROSITE" id="PS51664"/>
    </source>
</evidence>
<reference evidence="2 3" key="1">
    <citation type="submission" date="2019-08" db="EMBL/GenBank/DDBJ databases">
        <title>Bacillus genomes from the desert of Cuatro Cienegas, Coahuila.</title>
        <authorList>
            <person name="Olmedo-Alvarez G."/>
        </authorList>
    </citation>
    <scope>NUCLEOTIDE SEQUENCE [LARGE SCALE GENOMIC DNA]</scope>
    <source>
        <strain evidence="2 3">CH128b_4D</strain>
    </source>
</reference>
<evidence type="ECO:0000313" key="3">
    <source>
        <dbReference type="Proteomes" id="UP000325182"/>
    </source>
</evidence>
<protein>
    <recommendedName>
        <fullName evidence="1">YcaO domain-containing protein</fullName>
    </recommendedName>
</protein>
<dbReference type="Proteomes" id="UP000325182">
    <property type="component" value="Unassembled WGS sequence"/>
</dbReference>
<accession>A0A5D4M9H0</accession>
<dbReference type="PANTHER" id="PTHR37809">
    <property type="entry name" value="RIBOSOMAL PROTEIN S12 METHYLTHIOTRANSFERASE ACCESSORY FACTOR YCAO"/>
    <property type="match status" value="1"/>
</dbReference>
<dbReference type="Pfam" id="PF02624">
    <property type="entry name" value="YcaO"/>
    <property type="match status" value="1"/>
</dbReference>
<sequence length="554" mass="63687">MNLTTVQHSRKERTQSAKEVGVLEKASHVFIGPYIKDKMNGCFQCFYHILESNDSNYKEIIDFGPSFAHTSLTESVLREMAPETFMNKVLIINKKTFEFEWKNIRKSPFCKTCSGYLEPAGGESTVFKDSSVYRVKSSQEISNLIEAYQDEIIDWDTGIGKNIFRDAESNIIPMYAIEANIGNRKYYSYGRTVNLTASRNAAILELLERYSSMVPRFKETIYDSYANLILKGRHVLHPSKYILRHNQVFKEDAGMYWSVCIEQGSGKKVLVPEQMMYFDNQLLRGEERFLYETSNGTALGGTPEEALVYAALEAVERDCFLVHWYTKKLPKLVEQSSIKDPKVKRVLETLYGLGYDIHLFDISLETEIPAIWILIRNQNEDANIHIYNAAGSHYEPEAAIFAALVEAATSIIVYEEKLGKEKEGLKHLIANPEGVRKMEDHVNYYAFKENAGAFDYLLDNLSDLERTTTTAMEPSFPFSFTNILGKILNHHPEIYFCNMPNDLIEEMDLHVVKVFIPTLQPMTFGKQNERINADRLSRYGREKNIFEKEPHPFP</sequence>
<comment type="caution">
    <text evidence="2">The sequence shown here is derived from an EMBL/GenBank/DDBJ whole genome shotgun (WGS) entry which is preliminary data.</text>
</comment>
<dbReference type="PANTHER" id="PTHR37809:SF1">
    <property type="entry name" value="RIBOSOMAL PROTEIN S12 METHYLTHIOTRANSFERASE ACCESSORY FACTOR YCAO"/>
    <property type="match status" value="1"/>
</dbReference>
<dbReference type="EMBL" id="VTEG01000010">
    <property type="protein sequence ID" value="TYR98569.1"/>
    <property type="molecule type" value="Genomic_DNA"/>
</dbReference>
<organism evidence="2 3">
    <name type="scientific">Rossellomorea vietnamensis</name>
    <dbReference type="NCBI Taxonomy" id="218284"/>
    <lineage>
        <taxon>Bacteria</taxon>
        <taxon>Bacillati</taxon>
        <taxon>Bacillota</taxon>
        <taxon>Bacilli</taxon>
        <taxon>Bacillales</taxon>
        <taxon>Bacillaceae</taxon>
        <taxon>Rossellomorea</taxon>
    </lineage>
</organism>
<dbReference type="InterPro" id="IPR027624">
    <property type="entry name" value="TOMM_cyclo_SagD"/>
</dbReference>
<proteinExistence type="predicted"/>
<name>A0A5D4M9H0_9BACI</name>
<dbReference type="InterPro" id="IPR003776">
    <property type="entry name" value="YcaO-like_dom"/>
</dbReference>
<dbReference type="Gene3D" id="3.40.50.720">
    <property type="entry name" value="NAD(P)-binding Rossmann-like Domain"/>
    <property type="match status" value="1"/>
</dbReference>
<dbReference type="PROSITE" id="PS51664">
    <property type="entry name" value="YCAO"/>
    <property type="match status" value="1"/>
</dbReference>
<feature type="domain" description="YcaO" evidence="1">
    <location>
        <begin position="190"/>
        <end position="554"/>
    </location>
</feature>
<gene>
    <name evidence="2" type="ORF">FZC84_14145</name>
</gene>
<dbReference type="NCBIfam" id="TIGR03604">
    <property type="entry name" value="TOMM_cyclo_SagD"/>
    <property type="match status" value="1"/>
</dbReference>
<dbReference type="AlphaFoldDB" id="A0A5D4M9H0"/>